<reference evidence="4" key="2">
    <citation type="submission" date="2011-02" db="EMBL/GenBank/DDBJ databases">
        <authorList>
            <person name="MacLean D."/>
        </authorList>
    </citation>
    <scope>NUCLEOTIDE SEQUENCE</scope>
</reference>
<dbReference type="InterPro" id="IPR018359">
    <property type="entry name" value="Bromodomain_CS"/>
</dbReference>
<dbReference type="PROSITE" id="PS00633">
    <property type="entry name" value="BROMODOMAIN_1"/>
    <property type="match status" value="1"/>
</dbReference>
<accession>F0WAA9</accession>
<organism evidence="4">
    <name type="scientific">Albugo laibachii Nc14</name>
    <dbReference type="NCBI Taxonomy" id="890382"/>
    <lineage>
        <taxon>Eukaryota</taxon>
        <taxon>Sar</taxon>
        <taxon>Stramenopiles</taxon>
        <taxon>Oomycota</taxon>
        <taxon>Peronosporomycetes</taxon>
        <taxon>Albuginales</taxon>
        <taxon>Albuginaceae</taxon>
        <taxon>Albugo</taxon>
    </lineage>
</organism>
<dbReference type="PANTHER" id="PTHR13503">
    <property type="entry name" value="NEGATIVE ELONGATION FACTOR COMPLEX MEMBER B"/>
    <property type="match status" value="1"/>
</dbReference>
<dbReference type="Pfam" id="PF06209">
    <property type="entry name" value="COBRA1"/>
    <property type="match status" value="1"/>
</dbReference>
<dbReference type="SMART" id="SM00297">
    <property type="entry name" value="BROMO"/>
    <property type="match status" value="1"/>
</dbReference>
<sequence>MSAKNEGIKLKLKLPVDVLPSPQFFDTKKDKKKHSNLLRAKSGAAASIDISKLLLGAQGAIKLKELLSTAPDPGEAILQFQDSYSIPPLHSSRNLTIRKNDTQEASKCASEYPEGITGAESRANAFNRQPLLSAIHLLSLLQVSKSEAYTFLLQSLLHELQLRITQLDEQQLQSLLDKTFPYIEFRELRSLVIAILSRQEHTPSIFLHQLTENQKLLAELPVVVRRKIMHVDTNQWKEFVATTTAEYFDEWNMLLLTRCSQKHNQTQTLFEMAQYVESLCLDTTNASDSNGGSRLVSRKMHFTLEERRKSSKALSQLMDMIADSKQLYFDTLKIWKEHIKNAKFPGKNTHSKISVESYPFFGAMRFDVSSLNRDKLGAKADPIHKFTWNLDRVLRNLTDDARIDEQQWLEIQNSIRELKVEESQNSQKTRTNNYTNYFDEDDYFELVRSAPVPSSMTSVIEKIAKLDHHRIFADPVPETVPNYRKTIQNPMDLSTMRGKAEGGDYQSAKSFRDDFNLMIQNCLSFNPETTIYYKEGKRIGKRGNELIDRNIQVMEGTPLRFKVSKRRKVSGTFSGEQTALQILSSCAIHDQDISVNIGMVGEQNCEQSLFDIAMVMCDPFVRNTLCETIFREINRCWQHKQLPTDSLICRSCIQLLQLGNTATLRRKQRKHDYQVRAPSVVIMRVFLPLIARIIRTQDWAKCDRASESTGSTSIDLMNVNLWYPLLHSSPTIRDVSKRFIVHLIQKKFNYDVGATILNHLVQIDGRAVVSDRFFLCTIRIIITQAVAAFAGLATYVNDASITEESSLTSACSVRCSKIWKVFVDEFYIRVLKDLLPHSITTLEKSLAAINTTSAHGEKMANEDCENMLFDLYGFFEQITIFFADIFISKSTSIQWDAAFVSEYIHHTLGFLKSCWHEDLHYNRLWQSKTFKVCRDSFEGIFAAYPSINIDTM</sequence>
<feature type="domain" description="Bromo" evidence="3">
    <location>
        <begin position="480"/>
        <end position="533"/>
    </location>
</feature>
<dbReference type="AlphaFoldDB" id="F0WAA9"/>
<protein>
    <submittedName>
        <fullName evidence="4">Uncharacterized protein AlNc14C44G3638</fullName>
    </submittedName>
</protein>
<dbReference type="InterPro" id="IPR036427">
    <property type="entry name" value="Bromodomain-like_sf"/>
</dbReference>
<dbReference type="PANTHER" id="PTHR13503:SF3">
    <property type="entry name" value="NEGATIVE ELONGATION FACTOR B"/>
    <property type="match status" value="1"/>
</dbReference>
<reference evidence="4" key="1">
    <citation type="journal article" date="2011" name="PLoS Biol.">
        <title>Gene gain and loss during evolution of obligate parasitism in the white rust pathogen of Arabidopsis thaliana.</title>
        <authorList>
            <person name="Kemen E."/>
            <person name="Gardiner A."/>
            <person name="Schultz-Larsen T."/>
            <person name="Kemen A.C."/>
            <person name="Balmuth A.L."/>
            <person name="Robert-Seilaniantz A."/>
            <person name="Bailey K."/>
            <person name="Holub E."/>
            <person name="Studholme D.J."/>
            <person name="Maclean D."/>
            <person name="Jones J.D."/>
        </authorList>
    </citation>
    <scope>NUCLEOTIDE SEQUENCE</scope>
</reference>
<dbReference type="SUPFAM" id="SSF47370">
    <property type="entry name" value="Bromodomain"/>
    <property type="match status" value="1"/>
</dbReference>
<dbReference type="EMBL" id="FR824089">
    <property type="protein sequence ID" value="CCA18079.1"/>
    <property type="molecule type" value="Genomic_DNA"/>
</dbReference>
<evidence type="ECO:0000256" key="2">
    <source>
        <dbReference type="PROSITE-ProRule" id="PRU00035"/>
    </source>
</evidence>
<dbReference type="InterPro" id="IPR010405">
    <property type="entry name" value="COBRA1"/>
</dbReference>
<dbReference type="PROSITE" id="PS50014">
    <property type="entry name" value="BROMODOMAIN_2"/>
    <property type="match status" value="1"/>
</dbReference>
<dbReference type="Gene3D" id="1.20.920.10">
    <property type="entry name" value="Bromodomain-like"/>
    <property type="match status" value="1"/>
</dbReference>
<proteinExistence type="predicted"/>
<evidence type="ECO:0000313" key="4">
    <source>
        <dbReference type="EMBL" id="CCA18079.1"/>
    </source>
</evidence>
<dbReference type="InterPro" id="IPR001487">
    <property type="entry name" value="Bromodomain"/>
</dbReference>
<dbReference type="GO" id="GO:0005634">
    <property type="term" value="C:nucleus"/>
    <property type="evidence" value="ECO:0007669"/>
    <property type="project" value="InterPro"/>
</dbReference>
<gene>
    <name evidence="4" type="primary">AlNc14C44G3638</name>
    <name evidence="4" type="ORF">ALNC14_042220</name>
</gene>
<dbReference type="PRINTS" id="PR00503">
    <property type="entry name" value="BROMODOMAIN"/>
</dbReference>
<evidence type="ECO:0000256" key="1">
    <source>
        <dbReference type="ARBA" id="ARBA00023117"/>
    </source>
</evidence>
<dbReference type="Pfam" id="PF00439">
    <property type="entry name" value="Bromodomain"/>
    <property type="match status" value="1"/>
</dbReference>
<dbReference type="HOGENOM" id="CLU_007221_0_0_1"/>
<name>F0WAA9_9STRA</name>
<dbReference type="GO" id="GO:0045892">
    <property type="term" value="P:negative regulation of DNA-templated transcription"/>
    <property type="evidence" value="ECO:0007669"/>
    <property type="project" value="InterPro"/>
</dbReference>
<evidence type="ECO:0000259" key="3">
    <source>
        <dbReference type="PROSITE" id="PS50014"/>
    </source>
</evidence>
<keyword evidence="1 2" id="KW-0103">Bromodomain</keyword>